<keyword evidence="4 5" id="KW-0472">Membrane</keyword>
<dbReference type="InterPro" id="IPR050579">
    <property type="entry name" value="PMP-22/EMP/MP20-like"/>
</dbReference>
<evidence type="ECO:0000313" key="7">
    <source>
        <dbReference type="Proteomes" id="UP000663864"/>
    </source>
</evidence>
<dbReference type="GO" id="GO:0005886">
    <property type="term" value="C:plasma membrane"/>
    <property type="evidence" value="ECO:0007669"/>
    <property type="project" value="TreeGrafter"/>
</dbReference>
<gene>
    <name evidence="6" type="ORF">ZHD862_LOCUS12989</name>
</gene>
<dbReference type="PANTHER" id="PTHR10671:SF108">
    <property type="entry name" value="CLAUDIN FAMILY PROTEIN-RELATED"/>
    <property type="match status" value="1"/>
</dbReference>
<organism evidence="6 7">
    <name type="scientific">Rotaria sordida</name>
    <dbReference type="NCBI Taxonomy" id="392033"/>
    <lineage>
        <taxon>Eukaryota</taxon>
        <taxon>Metazoa</taxon>
        <taxon>Spiralia</taxon>
        <taxon>Gnathifera</taxon>
        <taxon>Rotifera</taxon>
        <taxon>Eurotatoria</taxon>
        <taxon>Bdelloidea</taxon>
        <taxon>Philodinida</taxon>
        <taxon>Philodinidae</taxon>
        <taxon>Rotaria</taxon>
    </lineage>
</organism>
<evidence type="ECO:0000256" key="2">
    <source>
        <dbReference type="ARBA" id="ARBA00022692"/>
    </source>
</evidence>
<keyword evidence="2 5" id="KW-0812">Transmembrane</keyword>
<feature type="transmembrane region" description="Helical" evidence="5">
    <location>
        <begin position="6"/>
        <end position="30"/>
    </location>
</feature>
<protein>
    <submittedName>
        <fullName evidence="6">Uncharacterized protein</fullName>
    </submittedName>
</protein>
<reference evidence="6" key="1">
    <citation type="submission" date="2021-02" db="EMBL/GenBank/DDBJ databases">
        <authorList>
            <person name="Nowell W R."/>
        </authorList>
    </citation>
    <scope>NUCLEOTIDE SEQUENCE</scope>
</reference>
<dbReference type="PANTHER" id="PTHR10671">
    <property type="entry name" value="EPITHELIAL MEMBRANE PROTEIN-RELATED"/>
    <property type="match status" value="1"/>
</dbReference>
<evidence type="ECO:0000313" key="6">
    <source>
        <dbReference type="EMBL" id="CAF1010048.1"/>
    </source>
</evidence>
<evidence type="ECO:0000256" key="1">
    <source>
        <dbReference type="ARBA" id="ARBA00004141"/>
    </source>
</evidence>
<dbReference type="Gene3D" id="1.20.140.150">
    <property type="match status" value="1"/>
</dbReference>
<evidence type="ECO:0000256" key="3">
    <source>
        <dbReference type="ARBA" id="ARBA00022989"/>
    </source>
</evidence>
<keyword evidence="3 5" id="KW-1133">Transmembrane helix</keyword>
<comment type="subcellular location">
    <subcellularLocation>
        <location evidence="1">Membrane</location>
        <topology evidence="1">Multi-pass membrane protein</topology>
    </subcellularLocation>
</comment>
<name>A0A814HF95_9BILA</name>
<proteinExistence type="predicted"/>
<feature type="transmembrane region" description="Helical" evidence="5">
    <location>
        <begin position="204"/>
        <end position="225"/>
    </location>
</feature>
<evidence type="ECO:0000256" key="5">
    <source>
        <dbReference type="SAM" id="Phobius"/>
    </source>
</evidence>
<dbReference type="Proteomes" id="UP000663864">
    <property type="component" value="Unassembled WGS sequence"/>
</dbReference>
<accession>A0A814HF95</accession>
<feature type="transmembrane region" description="Helical" evidence="5">
    <location>
        <begin position="122"/>
        <end position="155"/>
    </location>
</feature>
<dbReference type="EMBL" id="CAJNOT010000523">
    <property type="protein sequence ID" value="CAF1010048.1"/>
    <property type="molecule type" value="Genomic_DNA"/>
</dbReference>
<sequence length="233" mass="26838">MAMIKTTLICTSIALVLLTIALICHIVAMIHPRWKIYEHRQRSDKTMYIGIFRRCENHHRHTSINLNQIGRICNANKYCFHDNDKCRSLIDPNYELRPEMQSICNANNNQYKCTYSPITKGLIACTIIAVCTLAVITICLLFIGFLFILATLILLGTTMRYDLYQYRYNLDFLLAQSPPRVSLEANVTNEVNSNYNIRLDWSSALEIIALVLSSFTLVTQIVYLISTYRNRIG</sequence>
<evidence type="ECO:0000256" key="4">
    <source>
        <dbReference type="ARBA" id="ARBA00023136"/>
    </source>
</evidence>
<dbReference type="AlphaFoldDB" id="A0A814HF95"/>
<comment type="caution">
    <text evidence="6">The sequence shown here is derived from an EMBL/GenBank/DDBJ whole genome shotgun (WGS) entry which is preliminary data.</text>
</comment>